<evidence type="ECO:0000313" key="3">
    <source>
        <dbReference type="EMBL" id="GLS82240.1"/>
    </source>
</evidence>
<evidence type="ECO:0008006" key="5">
    <source>
        <dbReference type="Google" id="ProtNLM"/>
    </source>
</evidence>
<evidence type="ECO:0000313" key="4">
    <source>
        <dbReference type="Proteomes" id="UP001157439"/>
    </source>
</evidence>
<sequence>MSDNKIEGNSNSPESSKDKPVKPETTASPKKTPAAGDHAAAKAATKTESNKPSPAQSKPKPTAETKRPQVKTASSDKGKGLVWLCLLLVVLTLAAGAWLFTQFQQLQAQQQQLQDNIAAQLSSQVQQAVTETQQQISAIAAEQQQTAAKTDATSEDLATLSEAQRRTQGMVKSLADRNPNHWLAAEADYLVKMAGRKLWLERDINSAIALLESADGRVAAMDTPSLTPLRKALAQDIQSLKAIDTIDLSGMSLKLDSLIDHIDNLQVNFVELPEQQSQQAATSVSDDAANWRANILASWNRLFDDLITVRRRNADTEALLAPEQEWFLKENIRNRLLRAQIALYRDEQANYQTAIETAEKWVNRYFDLNHRQTQKTLATLRDLKAVNLQQSYPEQFRSTAPLQQLVNYGHLLPASEDNQ</sequence>
<keyword evidence="4" id="KW-1185">Reference proteome</keyword>
<dbReference type="Pfam" id="PF04375">
    <property type="entry name" value="HemX"/>
    <property type="match status" value="1"/>
</dbReference>
<reference evidence="3 4" key="1">
    <citation type="journal article" date="2014" name="Int. J. Syst. Evol. Microbiol.">
        <title>Complete genome sequence of Corynebacterium casei LMG S-19264T (=DSM 44701T), isolated from a smear-ripened cheese.</title>
        <authorList>
            <consortium name="US DOE Joint Genome Institute (JGI-PGF)"/>
            <person name="Walter F."/>
            <person name="Albersmeier A."/>
            <person name="Kalinowski J."/>
            <person name="Ruckert C."/>
        </authorList>
    </citation>
    <scope>NUCLEOTIDE SEQUENCE [LARGE SCALE GENOMIC DNA]</scope>
    <source>
        <strain evidence="3 4">NBRC 112785</strain>
    </source>
</reference>
<organism evidence="3 4">
    <name type="scientific">Paraferrimonas haliotis</name>
    <dbReference type="NCBI Taxonomy" id="2013866"/>
    <lineage>
        <taxon>Bacteria</taxon>
        <taxon>Pseudomonadati</taxon>
        <taxon>Pseudomonadota</taxon>
        <taxon>Gammaproteobacteria</taxon>
        <taxon>Alteromonadales</taxon>
        <taxon>Ferrimonadaceae</taxon>
        <taxon>Paraferrimonas</taxon>
    </lineage>
</organism>
<dbReference type="AlphaFoldDB" id="A0AA37TSR3"/>
<evidence type="ECO:0000256" key="1">
    <source>
        <dbReference type="SAM" id="MobiDB-lite"/>
    </source>
</evidence>
<dbReference type="EMBL" id="BSPO01000001">
    <property type="protein sequence ID" value="GLS82240.1"/>
    <property type="molecule type" value="Genomic_DNA"/>
</dbReference>
<keyword evidence="2" id="KW-0472">Membrane</keyword>
<dbReference type="PANTHER" id="PTHR38043:SF1">
    <property type="entry name" value="PROTEIN HEMX"/>
    <property type="match status" value="1"/>
</dbReference>
<feature type="compositionally biased region" description="Low complexity" evidence="1">
    <location>
        <begin position="30"/>
        <end position="47"/>
    </location>
</feature>
<accession>A0AA37TSR3</accession>
<feature type="transmembrane region" description="Helical" evidence="2">
    <location>
        <begin position="81"/>
        <end position="100"/>
    </location>
</feature>
<gene>
    <name evidence="3" type="ORF">GCM10007894_02170</name>
</gene>
<name>A0AA37TSR3_9GAMM</name>
<keyword evidence="2" id="KW-0812">Transmembrane</keyword>
<protein>
    <recommendedName>
        <fullName evidence="5">Uroporphyrin-3 C-methyltransferase</fullName>
    </recommendedName>
</protein>
<dbReference type="InterPro" id="IPR007470">
    <property type="entry name" value="HemX"/>
</dbReference>
<dbReference type="RefSeq" id="WP_095497794.1">
    <property type="nucleotide sequence ID" value="NZ_BSPO01000001.1"/>
</dbReference>
<comment type="caution">
    <text evidence="3">The sequence shown here is derived from an EMBL/GenBank/DDBJ whole genome shotgun (WGS) entry which is preliminary data.</text>
</comment>
<dbReference type="PANTHER" id="PTHR38043">
    <property type="entry name" value="PROTEIN HEMX"/>
    <property type="match status" value="1"/>
</dbReference>
<keyword evidence="2" id="KW-1133">Transmembrane helix</keyword>
<evidence type="ECO:0000256" key="2">
    <source>
        <dbReference type="SAM" id="Phobius"/>
    </source>
</evidence>
<proteinExistence type="predicted"/>
<dbReference type="Proteomes" id="UP001157439">
    <property type="component" value="Unassembled WGS sequence"/>
</dbReference>
<feature type="region of interest" description="Disordered" evidence="1">
    <location>
        <begin position="1"/>
        <end position="74"/>
    </location>
</feature>